<keyword evidence="3" id="KW-1185">Reference proteome</keyword>
<gene>
    <name evidence="2" type="ORF">GMARGA_LOCUS43384</name>
</gene>
<organism evidence="2 3">
    <name type="scientific">Gigaspora margarita</name>
    <dbReference type="NCBI Taxonomy" id="4874"/>
    <lineage>
        <taxon>Eukaryota</taxon>
        <taxon>Fungi</taxon>
        <taxon>Fungi incertae sedis</taxon>
        <taxon>Mucoromycota</taxon>
        <taxon>Glomeromycotina</taxon>
        <taxon>Glomeromycetes</taxon>
        <taxon>Diversisporales</taxon>
        <taxon>Gigasporaceae</taxon>
        <taxon>Gigaspora</taxon>
    </lineage>
</organism>
<comment type="caution">
    <text evidence="2">The sequence shown here is derived from an EMBL/GenBank/DDBJ whole genome shotgun (WGS) entry which is preliminary data.</text>
</comment>
<evidence type="ECO:0000313" key="2">
    <source>
        <dbReference type="EMBL" id="CAG8854563.1"/>
    </source>
</evidence>
<dbReference type="Proteomes" id="UP000789901">
    <property type="component" value="Unassembled WGS sequence"/>
</dbReference>
<accession>A0ABN7XJM9</accession>
<evidence type="ECO:0000256" key="1">
    <source>
        <dbReference type="SAM" id="MobiDB-lite"/>
    </source>
</evidence>
<feature type="compositionally biased region" description="Low complexity" evidence="1">
    <location>
        <begin position="46"/>
        <end position="67"/>
    </location>
</feature>
<feature type="non-terminal residue" evidence="2">
    <location>
        <position position="85"/>
    </location>
</feature>
<evidence type="ECO:0000313" key="3">
    <source>
        <dbReference type="Proteomes" id="UP000789901"/>
    </source>
</evidence>
<feature type="compositionally biased region" description="Basic and acidic residues" evidence="1">
    <location>
        <begin position="21"/>
        <end position="36"/>
    </location>
</feature>
<feature type="region of interest" description="Disordered" evidence="1">
    <location>
        <begin position="1"/>
        <end position="85"/>
    </location>
</feature>
<proteinExistence type="predicted"/>
<name>A0ABN7XJM9_GIGMA</name>
<dbReference type="EMBL" id="CAJVQB010139767">
    <property type="protein sequence ID" value="CAG8854563.1"/>
    <property type="molecule type" value="Genomic_DNA"/>
</dbReference>
<protein>
    <submittedName>
        <fullName evidence="2">34185_t:CDS:1</fullName>
    </submittedName>
</protein>
<reference evidence="2 3" key="1">
    <citation type="submission" date="2021-06" db="EMBL/GenBank/DDBJ databases">
        <authorList>
            <person name="Kallberg Y."/>
            <person name="Tangrot J."/>
            <person name="Rosling A."/>
        </authorList>
    </citation>
    <scope>NUCLEOTIDE SEQUENCE [LARGE SCALE GENOMIC DNA]</scope>
    <source>
        <strain evidence="2 3">120-4 pot B 10/14</strain>
    </source>
</reference>
<sequence length="85" mass="9595">MDQNEQSEPGRTDQNEQSEPDQNKQMEERSDVEPISKNHSSRTSKLKNTCSSSKSSSSKDVFNLSSLIQQPELPQRVKGTLMLKV</sequence>